<dbReference type="InterPro" id="IPR014790">
    <property type="entry name" value="MutL_C"/>
</dbReference>
<dbReference type="InterPro" id="IPR015943">
    <property type="entry name" value="WD40/YVTN_repeat-like_dom_sf"/>
</dbReference>
<dbReference type="GO" id="GO:0005524">
    <property type="term" value="F:ATP binding"/>
    <property type="evidence" value="ECO:0007669"/>
    <property type="project" value="InterPro"/>
</dbReference>
<dbReference type="PANTHER" id="PTHR23323">
    <property type="entry name" value="VACUOLAR PROTEIN SORTING-ASSOCIATED PROTEIN"/>
    <property type="match status" value="1"/>
</dbReference>
<feature type="compositionally biased region" description="Basic and acidic residues" evidence="9">
    <location>
        <begin position="130"/>
        <end position="150"/>
    </location>
</feature>
<keyword evidence="2" id="KW-0813">Transport</keyword>
<dbReference type="GO" id="GO:0007032">
    <property type="term" value="P:endosome organization"/>
    <property type="evidence" value="ECO:0007669"/>
    <property type="project" value="TreeGrafter"/>
</dbReference>
<dbReference type="GO" id="GO:0030674">
    <property type="term" value="F:protein-macromolecule adaptor activity"/>
    <property type="evidence" value="ECO:0007669"/>
    <property type="project" value="TreeGrafter"/>
</dbReference>
<proteinExistence type="predicted"/>
<protein>
    <recommendedName>
        <fullName evidence="10">MutL C-terminal dimerisation domain-containing protein</fullName>
    </recommendedName>
</protein>
<dbReference type="EMBL" id="WUBL01000036">
    <property type="protein sequence ID" value="KAF2969451.1"/>
    <property type="molecule type" value="Genomic_DNA"/>
</dbReference>
<dbReference type="InterPro" id="IPR057307">
    <property type="entry name" value="PEP5_VPS11_N"/>
</dbReference>
<dbReference type="GO" id="GO:0008270">
    <property type="term" value="F:zinc ion binding"/>
    <property type="evidence" value="ECO:0007669"/>
    <property type="project" value="UniProtKB-KW"/>
</dbReference>
<dbReference type="GO" id="GO:0006298">
    <property type="term" value="P:mismatch repair"/>
    <property type="evidence" value="ECO:0007669"/>
    <property type="project" value="InterPro"/>
</dbReference>
<dbReference type="InterPro" id="IPR037198">
    <property type="entry name" value="MutL_C_sf"/>
</dbReference>
<evidence type="ECO:0000313" key="11">
    <source>
        <dbReference type="EMBL" id="KAF2969451.1"/>
    </source>
</evidence>
<dbReference type="PANTHER" id="PTHR23323:SF24">
    <property type="entry name" value="VACUOLAR PROTEIN SORTING-ASSOCIATED PROTEIN 11 HOMOLOG"/>
    <property type="match status" value="1"/>
</dbReference>
<dbReference type="InParanoid" id="A0A7C8MU02"/>
<dbReference type="GO" id="GO:0007033">
    <property type="term" value="P:vacuole organization"/>
    <property type="evidence" value="ECO:0007669"/>
    <property type="project" value="TreeGrafter"/>
</dbReference>
<dbReference type="InterPro" id="IPR036322">
    <property type="entry name" value="WD40_repeat_dom_sf"/>
</dbReference>
<evidence type="ECO:0000256" key="4">
    <source>
        <dbReference type="ARBA" id="ARBA00022771"/>
    </source>
</evidence>
<dbReference type="InterPro" id="IPR000547">
    <property type="entry name" value="Clathrin_H-chain/VPS_repeat"/>
</dbReference>
<gene>
    <name evidence="11" type="ORF">GQX73_g4114</name>
</gene>
<dbReference type="GO" id="GO:0005768">
    <property type="term" value="C:endosome"/>
    <property type="evidence" value="ECO:0007669"/>
    <property type="project" value="TreeGrafter"/>
</dbReference>
<evidence type="ECO:0000256" key="8">
    <source>
        <dbReference type="PROSITE-ProRule" id="PRU01006"/>
    </source>
</evidence>
<name>A0A7C8MU02_9PEZI</name>
<reference evidence="11 12" key="1">
    <citation type="submission" date="2019-12" db="EMBL/GenBank/DDBJ databases">
        <title>Draft genome sequence of the ascomycete Xylaria multiplex DSM 110363.</title>
        <authorList>
            <person name="Buettner E."/>
            <person name="Kellner H."/>
        </authorList>
    </citation>
    <scope>NUCLEOTIDE SEQUENCE [LARGE SCALE GENOMIC DNA]</scope>
    <source>
        <strain evidence="11 12">DSM 110363</strain>
    </source>
</reference>
<keyword evidence="6" id="KW-0653">Protein transport</keyword>
<dbReference type="Pfam" id="PF23356">
    <property type="entry name" value="TPR_PEP5_VPS11"/>
    <property type="match status" value="1"/>
</dbReference>
<sequence length="1450" mass="161307">MILAWDRRVSVSVREPANRWTFSVHGNQTHLIDEDPELTLTTKVSRILYQAQLSDENKVETWVPLRASVGKLSIVGAMSLHPIATKRNQFISIGIRPVSNEHGSNILYEEINRIFSNSSYGVEEVDSITSEDHGSRAKDGRHSTDGFTNEELKGRKGIDRWPMFYIKIHIGECMNSLASDEIDELLDGQRGNLAAIVDVLKAVSYEFLRKYRFRPKRIRNTGEGIPSKSPRPSPPKRSLSSKPDSKSTSATRTLKNELVGDLATTQLSIRRDHSSCLRLDSPFDLWSRVKSGSPQQVPSDKKVNEQFAGHASQAPDSAGSVASDLGRSDSDSSPPLFGPNGSLLRAPFATTDSVILSVDQGHQPAEIEKGSLDKGIRWTNPRTKETSIIDPTTGFVMRSPNKHSEEHGQVDLACRERLRLDDRSASNGNRSEWLADLLSSWENPVFKTTEPQIPSACSQINNSGQPLQPFGYSTWLQGSPEVGPPIQGRVSKAALRNAEIIAQVDRKFIFAKALVELYSREPVVSRLAASLLIIIDQHAADERCRVESLMKDYFQCTDKKDMSGISNSQVASTSANSTARTEILERPLKFDISIRDATQLERMIAHFAHWGIHCHIVPVSQTRNISHRQVEVTRLPQSIAERCRLEPRLLIELIRKEIWKVDGNDHHSTAMEIRSSQGSEATTPHWITRFHGCPEGILDMINSRACRSSIMFNDPLSLEECADLLKRLADCAFPFQCAHGRPSMVPLVDLGDNVTCASSGEEQVGSFRKAFQKWNTDSQKKDNGIYLARFSDVCYYIGAPITASHDEVQPDHVPSCRANLSMHHGFAFGMSYFWKAFNFFEVSQVTLGDDETRSVFENNEISSVCSGSESLFIGSDNGYVRIIGPSWKVVRSFQAHETGRITHMRQVEGTSLLVTVSEDLSNEPVLKVWALDKPVKKTGLPTCLSTISINNGRKQYPISAFTALDDLSQLAVGFANGAVTVIRGDLIHDRGTKQRVVYESEEPITGVEFVSDPKLTTLFLATTSKLLKLVISGRGHGQPPRTVEDSGGLCFANDGATTLVSTFEDYVALVSPPSSKNGASDNLRRRFGGASTESLFSAATLTMVDPQLQIVAHSETLISPVKALFQIWGDLFILTQDGKINRYHEKPLQQRLELLYQRNLFPLAISLAQKCGLGIQQQNVIYRRYGDHLYQKGDYDSAMAQYIKAIDNTEPSQVIRKFLDTQRIHNLIEYLEELHEHHKATADHTTLLLNCYAKLKDVEKLEKFIRSEGDLKFDLETAISMCRQGGYFEQAAYLATKHGENDLVVDILIEDSKRYAEALDFIWHLDAEIAYSCLMKYARVLLENCPSNTAEFFIDYYTGKYKPKVHTAPAEEAVSVLSGKGLAAGAANAVQNLTSLLPLPYMGTPTVPSPAAQGDSPPIARQDTSNAEQDNDSISKYTPPATSFRIFILY</sequence>
<evidence type="ECO:0000313" key="12">
    <source>
        <dbReference type="Proteomes" id="UP000481858"/>
    </source>
</evidence>
<dbReference type="GO" id="GO:0048284">
    <property type="term" value="P:organelle fusion"/>
    <property type="evidence" value="ECO:0007669"/>
    <property type="project" value="TreeGrafter"/>
</dbReference>
<dbReference type="GO" id="GO:0006886">
    <property type="term" value="P:intracellular protein transport"/>
    <property type="evidence" value="ECO:0007669"/>
    <property type="project" value="UniProtKB-UniRule"/>
</dbReference>
<dbReference type="Gene3D" id="2.130.10.10">
    <property type="entry name" value="YVTN repeat-like/Quinoprotein amine dehydrogenase"/>
    <property type="match status" value="1"/>
</dbReference>
<organism evidence="11 12">
    <name type="scientific">Xylaria multiplex</name>
    <dbReference type="NCBI Taxonomy" id="323545"/>
    <lineage>
        <taxon>Eukaryota</taxon>
        <taxon>Fungi</taxon>
        <taxon>Dikarya</taxon>
        <taxon>Ascomycota</taxon>
        <taxon>Pezizomycotina</taxon>
        <taxon>Sordariomycetes</taxon>
        <taxon>Xylariomycetidae</taxon>
        <taxon>Xylariales</taxon>
        <taxon>Xylariaceae</taxon>
        <taxon>Xylaria</taxon>
    </lineage>
</organism>
<feature type="domain" description="MutL C-terminal dimerisation" evidence="10">
    <location>
        <begin position="500"/>
        <end position="716"/>
    </location>
</feature>
<comment type="subcellular location">
    <subcellularLocation>
        <location evidence="1">Endomembrane system</location>
        <topology evidence="1">Peripheral membrane protein</topology>
    </subcellularLocation>
</comment>
<dbReference type="SUPFAM" id="SSF50978">
    <property type="entry name" value="WD40 repeat-like"/>
    <property type="match status" value="1"/>
</dbReference>
<feature type="region of interest" description="Disordered" evidence="9">
    <location>
        <begin position="307"/>
        <end position="343"/>
    </location>
</feature>
<dbReference type="OrthoDB" id="429932at2759"/>
<dbReference type="Gene3D" id="1.25.40.10">
    <property type="entry name" value="Tetratricopeptide repeat domain"/>
    <property type="match status" value="1"/>
</dbReference>
<dbReference type="InterPro" id="IPR016024">
    <property type="entry name" value="ARM-type_fold"/>
</dbReference>
<feature type="region of interest" description="Disordered" evidence="9">
    <location>
        <begin position="1407"/>
        <end position="1437"/>
    </location>
</feature>
<dbReference type="Proteomes" id="UP000481858">
    <property type="component" value="Unassembled WGS sequence"/>
</dbReference>
<evidence type="ECO:0000256" key="7">
    <source>
        <dbReference type="ARBA" id="ARBA00023136"/>
    </source>
</evidence>
<dbReference type="SMART" id="SM00853">
    <property type="entry name" value="MutL_C"/>
    <property type="match status" value="1"/>
</dbReference>
<evidence type="ECO:0000256" key="3">
    <source>
        <dbReference type="ARBA" id="ARBA00022723"/>
    </source>
</evidence>
<feature type="region of interest" description="Disordered" evidence="9">
    <location>
        <begin position="128"/>
        <end position="150"/>
    </location>
</feature>
<feature type="compositionally biased region" description="Polar residues" evidence="9">
    <location>
        <begin position="1422"/>
        <end position="1436"/>
    </location>
</feature>
<evidence type="ECO:0000256" key="2">
    <source>
        <dbReference type="ARBA" id="ARBA00022448"/>
    </source>
</evidence>
<dbReference type="FunFam" id="1.25.40.10:FF:000440">
    <property type="entry name" value="E3 ubiquitin-protein ligase PEP5"/>
    <property type="match status" value="1"/>
</dbReference>
<evidence type="ECO:0000256" key="9">
    <source>
        <dbReference type="SAM" id="MobiDB-lite"/>
    </source>
</evidence>
<keyword evidence="5" id="KW-0862">Zinc</keyword>
<dbReference type="Gene3D" id="3.30.1540.20">
    <property type="entry name" value="MutL, C-terminal domain, dimerisation subdomain"/>
    <property type="match status" value="1"/>
</dbReference>
<feature type="region of interest" description="Disordered" evidence="9">
    <location>
        <begin position="219"/>
        <end position="257"/>
    </location>
</feature>
<evidence type="ECO:0000256" key="5">
    <source>
        <dbReference type="ARBA" id="ARBA00022833"/>
    </source>
</evidence>
<dbReference type="PROSITE" id="PS50236">
    <property type="entry name" value="CHCR"/>
    <property type="match status" value="1"/>
</dbReference>
<dbReference type="InterPro" id="IPR057308">
    <property type="entry name" value="CHCR_PEP5_VPS11"/>
</dbReference>
<dbReference type="Pfam" id="PF23341">
    <property type="entry name" value="PEP5_VPS11_N"/>
    <property type="match status" value="2"/>
</dbReference>
<feature type="compositionally biased region" description="Low complexity" evidence="9">
    <location>
        <begin position="236"/>
        <end position="249"/>
    </location>
</feature>
<accession>A0A7C8MU02</accession>
<keyword evidence="4" id="KW-0863">Zinc-finger</keyword>
<keyword evidence="7" id="KW-0472">Membrane</keyword>
<dbReference type="InterPro" id="IPR011990">
    <property type="entry name" value="TPR-like_helical_dom_sf"/>
</dbReference>
<dbReference type="SUPFAM" id="SSF118116">
    <property type="entry name" value="DNA mismatch repair protein MutL"/>
    <property type="match status" value="1"/>
</dbReference>
<keyword evidence="3" id="KW-0479">Metal-binding</keyword>
<dbReference type="InterPro" id="IPR042120">
    <property type="entry name" value="MutL_C_dimsub"/>
</dbReference>
<feature type="repeat" description="CHCR" evidence="8">
    <location>
        <begin position="1202"/>
        <end position="1350"/>
    </location>
</feature>
<comment type="caution">
    <text evidence="11">The sequence shown here is derived from an EMBL/GenBank/DDBJ whole genome shotgun (WGS) entry which is preliminary data.</text>
</comment>
<evidence type="ECO:0000256" key="6">
    <source>
        <dbReference type="ARBA" id="ARBA00022927"/>
    </source>
</evidence>
<dbReference type="GO" id="GO:0030897">
    <property type="term" value="C:HOPS complex"/>
    <property type="evidence" value="ECO:0007669"/>
    <property type="project" value="TreeGrafter"/>
</dbReference>
<evidence type="ECO:0000259" key="10">
    <source>
        <dbReference type="SMART" id="SM00853"/>
    </source>
</evidence>
<dbReference type="SUPFAM" id="SSF48371">
    <property type="entry name" value="ARM repeat"/>
    <property type="match status" value="1"/>
</dbReference>
<dbReference type="GO" id="GO:0006904">
    <property type="term" value="P:vesicle docking involved in exocytosis"/>
    <property type="evidence" value="ECO:0007669"/>
    <property type="project" value="TreeGrafter"/>
</dbReference>
<keyword evidence="12" id="KW-1185">Reference proteome</keyword>
<evidence type="ECO:0000256" key="1">
    <source>
        <dbReference type="ARBA" id="ARBA00004184"/>
    </source>
</evidence>